<keyword evidence="4" id="KW-1185">Reference proteome</keyword>
<accession>M2PTV3</accession>
<keyword evidence="1" id="KW-0472">Membrane</keyword>
<evidence type="ECO:0000313" key="4">
    <source>
        <dbReference type="Proteomes" id="UP000016930"/>
    </source>
</evidence>
<feature type="transmembrane region" description="Helical" evidence="1">
    <location>
        <begin position="154"/>
        <end position="171"/>
    </location>
</feature>
<evidence type="ECO:0000259" key="2">
    <source>
        <dbReference type="Pfam" id="PF20151"/>
    </source>
</evidence>
<keyword evidence="1" id="KW-0812">Transmembrane</keyword>
<feature type="transmembrane region" description="Helical" evidence="1">
    <location>
        <begin position="55"/>
        <end position="77"/>
    </location>
</feature>
<dbReference type="HOGENOM" id="CLU_053360_1_2_1"/>
<feature type="transmembrane region" description="Helical" evidence="1">
    <location>
        <begin position="12"/>
        <end position="34"/>
    </location>
</feature>
<feature type="domain" description="DUF6533" evidence="2">
    <location>
        <begin position="23"/>
        <end position="67"/>
    </location>
</feature>
<feature type="transmembrane region" description="Helical" evidence="1">
    <location>
        <begin position="83"/>
        <end position="108"/>
    </location>
</feature>
<dbReference type="Proteomes" id="UP000016930">
    <property type="component" value="Unassembled WGS sequence"/>
</dbReference>
<proteinExistence type="predicted"/>
<dbReference type="InterPro" id="IPR045340">
    <property type="entry name" value="DUF6533"/>
</dbReference>
<dbReference type="Pfam" id="PF20151">
    <property type="entry name" value="DUF6533"/>
    <property type="match status" value="1"/>
</dbReference>
<gene>
    <name evidence="3" type="ORF">CERSUDRAFT_92653</name>
</gene>
<name>M2PTV3_CERS8</name>
<dbReference type="AlphaFoldDB" id="M2PTV3"/>
<dbReference type="EMBL" id="KB445793">
    <property type="protein sequence ID" value="EMD40159.1"/>
    <property type="molecule type" value="Genomic_DNA"/>
</dbReference>
<evidence type="ECO:0000313" key="3">
    <source>
        <dbReference type="EMBL" id="EMD40159.1"/>
    </source>
</evidence>
<sequence length="236" mass="25987">MSAFYDNDTESVAWVQATWIGNCCTISAACLVVFEHIATLPQELELIWGRGFMSTILIFHANRWVVFAWAVVQLLHINPGVTISSRLCAVVADLLVLAMTWIKTYVIIRDARICGVKMPLAEAMIRDGTFYFMVNLCINVIQVVGNLTNAFTNVFVFITPVTSIIISRFLLNLRGVAYGSRSDGLDNSCPPIVAVRNDQEHGEASSGSLRFGSFIGNMGAELVHEEGEFDGMGVEE</sequence>
<keyword evidence="1" id="KW-1133">Transmembrane helix</keyword>
<dbReference type="OrthoDB" id="2804045at2759"/>
<feature type="transmembrane region" description="Helical" evidence="1">
    <location>
        <begin position="129"/>
        <end position="148"/>
    </location>
</feature>
<protein>
    <recommendedName>
        <fullName evidence="2">DUF6533 domain-containing protein</fullName>
    </recommendedName>
</protein>
<reference evidence="3 4" key="1">
    <citation type="journal article" date="2012" name="Proc. Natl. Acad. Sci. U.S.A.">
        <title>Comparative genomics of Ceriporiopsis subvermispora and Phanerochaete chrysosporium provide insight into selective ligninolysis.</title>
        <authorList>
            <person name="Fernandez-Fueyo E."/>
            <person name="Ruiz-Duenas F.J."/>
            <person name="Ferreira P."/>
            <person name="Floudas D."/>
            <person name="Hibbett D.S."/>
            <person name="Canessa P."/>
            <person name="Larrondo L.F."/>
            <person name="James T.Y."/>
            <person name="Seelenfreund D."/>
            <person name="Lobos S."/>
            <person name="Polanco R."/>
            <person name="Tello M."/>
            <person name="Honda Y."/>
            <person name="Watanabe T."/>
            <person name="Watanabe T."/>
            <person name="Ryu J.S."/>
            <person name="Kubicek C.P."/>
            <person name="Schmoll M."/>
            <person name="Gaskell J."/>
            <person name="Hammel K.E."/>
            <person name="St John F.J."/>
            <person name="Vanden Wymelenberg A."/>
            <person name="Sabat G."/>
            <person name="Splinter BonDurant S."/>
            <person name="Syed K."/>
            <person name="Yadav J.S."/>
            <person name="Doddapaneni H."/>
            <person name="Subramanian V."/>
            <person name="Lavin J.L."/>
            <person name="Oguiza J.A."/>
            <person name="Perez G."/>
            <person name="Pisabarro A.G."/>
            <person name="Ramirez L."/>
            <person name="Santoyo F."/>
            <person name="Master E."/>
            <person name="Coutinho P.M."/>
            <person name="Henrissat B."/>
            <person name="Lombard V."/>
            <person name="Magnuson J.K."/>
            <person name="Kuees U."/>
            <person name="Hori C."/>
            <person name="Igarashi K."/>
            <person name="Samejima M."/>
            <person name="Held B.W."/>
            <person name="Barry K.W."/>
            <person name="LaButti K.M."/>
            <person name="Lapidus A."/>
            <person name="Lindquist E.A."/>
            <person name="Lucas S.M."/>
            <person name="Riley R."/>
            <person name="Salamov A.A."/>
            <person name="Hoffmeister D."/>
            <person name="Schwenk D."/>
            <person name="Hadar Y."/>
            <person name="Yarden O."/>
            <person name="de Vries R.P."/>
            <person name="Wiebenga A."/>
            <person name="Stenlid J."/>
            <person name="Eastwood D."/>
            <person name="Grigoriev I.V."/>
            <person name="Berka R.M."/>
            <person name="Blanchette R.A."/>
            <person name="Kersten P."/>
            <person name="Martinez A.T."/>
            <person name="Vicuna R."/>
            <person name="Cullen D."/>
        </authorList>
    </citation>
    <scope>NUCLEOTIDE SEQUENCE [LARGE SCALE GENOMIC DNA]</scope>
    <source>
        <strain evidence="3 4">B</strain>
    </source>
</reference>
<evidence type="ECO:0000256" key="1">
    <source>
        <dbReference type="SAM" id="Phobius"/>
    </source>
</evidence>
<organism evidence="3 4">
    <name type="scientific">Ceriporiopsis subvermispora (strain B)</name>
    <name type="common">White-rot fungus</name>
    <name type="synonym">Gelatoporia subvermispora</name>
    <dbReference type="NCBI Taxonomy" id="914234"/>
    <lineage>
        <taxon>Eukaryota</taxon>
        <taxon>Fungi</taxon>
        <taxon>Dikarya</taxon>
        <taxon>Basidiomycota</taxon>
        <taxon>Agaricomycotina</taxon>
        <taxon>Agaricomycetes</taxon>
        <taxon>Polyporales</taxon>
        <taxon>Gelatoporiaceae</taxon>
        <taxon>Gelatoporia</taxon>
    </lineage>
</organism>